<dbReference type="GeneID" id="14297564"/>
<dbReference type="Pfam" id="PF10893">
    <property type="entry name" value="Phage_186_Fil"/>
    <property type="match status" value="1"/>
</dbReference>
<evidence type="ECO:0008006" key="3">
    <source>
        <dbReference type="Google" id="ProtNLM"/>
    </source>
</evidence>
<protein>
    <recommendedName>
        <fullName evidence="3">DUF2724 domain-containing protein</fullName>
    </recommendedName>
</protein>
<dbReference type="Proteomes" id="UP000008648">
    <property type="component" value="Segment"/>
</dbReference>
<keyword evidence="2" id="KW-1185">Reference proteome</keyword>
<evidence type="ECO:0000313" key="1">
    <source>
        <dbReference type="EMBL" id="ADX32465.1"/>
    </source>
</evidence>
<dbReference type="OrthoDB" id="28702at10239"/>
<dbReference type="RefSeq" id="YP_007238046.1">
    <property type="nucleotide sequence ID" value="NC_019932.1"/>
</dbReference>
<dbReference type="EMBL" id="HQ110084">
    <property type="protein sequence ID" value="ADX32465.1"/>
    <property type="molecule type" value="Genomic_DNA"/>
</dbReference>
<evidence type="ECO:0000313" key="2">
    <source>
        <dbReference type="Proteomes" id="UP000008648"/>
    </source>
</evidence>
<proteinExistence type="predicted"/>
<name>F1BUS5_9CAUD</name>
<reference evidence="1 2" key="1">
    <citation type="submission" date="2010-08" db="EMBL/GenBank/DDBJ databases">
        <title>Genomic sequence of temperate phage ENT90 isolated from Erwinia amylovora.</title>
        <authorList>
            <person name="Lee Y.-D."/>
            <person name="Park J.-H."/>
        </authorList>
    </citation>
    <scope>NUCLEOTIDE SEQUENCE [LARGE SCALE GENOMIC DNA]</scope>
</reference>
<organism evidence="1 2">
    <name type="scientific">Erwinia phage ENT90</name>
    <dbReference type="NCBI Taxonomy" id="947843"/>
    <lineage>
        <taxon>Viruses</taxon>
        <taxon>Duplodnaviria</taxon>
        <taxon>Heunggongvirae</taxon>
        <taxon>Uroviricota</taxon>
        <taxon>Caudoviricetes</taxon>
        <taxon>Peduoviridae</taxon>
        <taxon>Entnonagintavirus</taxon>
        <taxon>Entnonagintavirus ENT90</taxon>
    </lineage>
</organism>
<accession>F1BUS5</accession>
<sequence>MMPFSVAPLLKRQSQSPSYGHGWIMGNDGTRWHPSNNQQQLLRALSTKRPGMIGRLKSFIGGWYE</sequence>
<dbReference type="InterPro" id="IPR021221">
    <property type="entry name" value="Fil"/>
</dbReference>
<dbReference type="KEGG" id="vg:14297564"/>